<evidence type="ECO:0000256" key="1">
    <source>
        <dbReference type="ARBA" id="ARBA00001917"/>
    </source>
</evidence>
<comment type="catalytic activity">
    <reaction evidence="9">
        <text>3 propionate 3-nitronate + 3 O2 + H2O = 3 3-oxopropanoate + 2 nitrate + nitrite + H2O2 + 3 H(+)</text>
        <dbReference type="Rhea" id="RHEA:57332"/>
        <dbReference type="ChEBI" id="CHEBI:15377"/>
        <dbReference type="ChEBI" id="CHEBI:15378"/>
        <dbReference type="ChEBI" id="CHEBI:15379"/>
        <dbReference type="ChEBI" id="CHEBI:16240"/>
        <dbReference type="ChEBI" id="CHEBI:16301"/>
        <dbReference type="ChEBI" id="CHEBI:17632"/>
        <dbReference type="ChEBI" id="CHEBI:33190"/>
        <dbReference type="ChEBI" id="CHEBI:136067"/>
    </reaction>
</comment>
<evidence type="ECO:0000313" key="11">
    <source>
        <dbReference type="Proteomes" id="UP000774570"/>
    </source>
</evidence>
<keyword evidence="11" id="KW-1185">Reference proteome</keyword>
<dbReference type="Gene3D" id="3.20.20.70">
    <property type="entry name" value="Aldolase class I"/>
    <property type="match status" value="1"/>
</dbReference>
<keyword evidence="4" id="KW-0285">Flavoprotein</keyword>
<reference evidence="10 11" key="1">
    <citation type="submission" date="2021-07" db="EMBL/GenBank/DDBJ databases">
        <title>Actinomadura sp. PM05-2 isolated from lichen.</title>
        <authorList>
            <person name="Somphong A."/>
            <person name="Phongsopitanun W."/>
            <person name="Tanasupawat S."/>
            <person name="Peongsungnone V."/>
        </authorList>
    </citation>
    <scope>NUCLEOTIDE SEQUENCE [LARGE SCALE GENOMIC DNA]</scope>
    <source>
        <strain evidence="10 11">PM05-2</strain>
    </source>
</reference>
<comment type="cofactor">
    <cofactor evidence="1">
        <name>FMN</name>
        <dbReference type="ChEBI" id="CHEBI:58210"/>
    </cofactor>
</comment>
<evidence type="ECO:0000256" key="7">
    <source>
        <dbReference type="ARBA" id="ARBA00023033"/>
    </source>
</evidence>
<dbReference type="Proteomes" id="UP000774570">
    <property type="component" value="Unassembled WGS sequence"/>
</dbReference>
<dbReference type="Pfam" id="PF03060">
    <property type="entry name" value="NMO"/>
    <property type="match status" value="1"/>
</dbReference>
<evidence type="ECO:0000256" key="2">
    <source>
        <dbReference type="ARBA" id="ARBA00009881"/>
    </source>
</evidence>
<dbReference type="PANTHER" id="PTHR42747">
    <property type="entry name" value="NITRONATE MONOOXYGENASE-RELATED"/>
    <property type="match status" value="1"/>
</dbReference>
<organism evidence="10 11">
    <name type="scientific">Actinomadura parmotrematis</name>
    <dbReference type="NCBI Taxonomy" id="2864039"/>
    <lineage>
        <taxon>Bacteria</taxon>
        <taxon>Bacillati</taxon>
        <taxon>Actinomycetota</taxon>
        <taxon>Actinomycetes</taxon>
        <taxon>Streptosporangiales</taxon>
        <taxon>Thermomonosporaceae</taxon>
        <taxon>Actinomadura</taxon>
    </lineage>
</organism>
<dbReference type="EMBL" id="JAIBOA010000006">
    <property type="protein sequence ID" value="MBW8483080.1"/>
    <property type="molecule type" value="Genomic_DNA"/>
</dbReference>
<dbReference type="InterPro" id="IPR013785">
    <property type="entry name" value="Aldolase_TIM"/>
</dbReference>
<accession>A0ABS7FRP7</accession>
<keyword evidence="7 10" id="KW-0503">Monooxygenase</keyword>
<evidence type="ECO:0000256" key="8">
    <source>
        <dbReference type="ARBA" id="ARBA00031155"/>
    </source>
</evidence>
<gene>
    <name evidence="10" type="ORF">K1Y72_11915</name>
</gene>
<name>A0ABS7FRP7_9ACTN</name>
<dbReference type="GO" id="GO:0004497">
    <property type="term" value="F:monooxygenase activity"/>
    <property type="evidence" value="ECO:0007669"/>
    <property type="project" value="UniProtKB-KW"/>
</dbReference>
<evidence type="ECO:0000313" key="10">
    <source>
        <dbReference type="EMBL" id="MBW8483080.1"/>
    </source>
</evidence>
<dbReference type="InterPro" id="IPR004136">
    <property type="entry name" value="NMO"/>
</dbReference>
<comment type="caution">
    <text evidence="10">The sequence shown here is derived from an EMBL/GenBank/DDBJ whole genome shotgun (WGS) entry which is preliminary data.</text>
</comment>
<dbReference type="SUPFAM" id="SSF51412">
    <property type="entry name" value="Inosine monophosphate dehydrogenase (IMPDH)"/>
    <property type="match status" value="1"/>
</dbReference>
<dbReference type="RefSeq" id="WP_220166032.1">
    <property type="nucleotide sequence ID" value="NZ_JAIBOA010000006.1"/>
</dbReference>
<evidence type="ECO:0000256" key="5">
    <source>
        <dbReference type="ARBA" id="ARBA00022643"/>
    </source>
</evidence>
<keyword evidence="6" id="KW-0560">Oxidoreductase</keyword>
<dbReference type="CDD" id="cd04730">
    <property type="entry name" value="NPD_like"/>
    <property type="match status" value="1"/>
</dbReference>
<proteinExistence type="inferred from homology"/>
<dbReference type="PANTHER" id="PTHR42747:SF3">
    <property type="entry name" value="NITRONATE MONOOXYGENASE-RELATED"/>
    <property type="match status" value="1"/>
</dbReference>
<sequence length="336" mass="33891">MTGWWPEVPIVQAPMAGGPGGPALAAAVAGAGGLGFLAGGNKTAAALRAEIDDLRSRTAGPFGVNLFLPSADAPDGAALARYRDLLAADAARLGAEPGGPGPRDDGYGAKVADLLRDPPPVVSFTFGNPAPDVVRAFQERGTGVVVTVTSADEAREAGGADALCVQGAEAGGHQGSFRNHDGPRLPVRDLLRAVRDVTDRPLIAAGGIADAGAVAELLGLGAAAVQIGTALLRSPESGATAVHKAALADPAFTATALTRAFSGRPARGLVNRFLTEHDADAPALYPDVHYLTAPLRRAAANRGDAGGVNLWAGEGWRAARDAPAAQIVADLARGAR</sequence>
<evidence type="ECO:0000256" key="9">
    <source>
        <dbReference type="ARBA" id="ARBA00049401"/>
    </source>
</evidence>
<keyword evidence="5" id="KW-0288">FMN</keyword>
<protein>
    <recommendedName>
        <fullName evidence="8">Propionate 3-nitronate monooxygenase</fullName>
    </recommendedName>
</protein>
<comment type="similarity">
    <text evidence="2">Belongs to the nitronate monooxygenase family. NMO class I subfamily.</text>
</comment>
<evidence type="ECO:0000256" key="4">
    <source>
        <dbReference type="ARBA" id="ARBA00022630"/>
    </source>
</evidence>
<evidence type="ECO:0000256" key="6">
    <source>
        <dbReference type="ARBA" id="ARBA00023002"/>
    </source>
</evidence>
<keyword evidence="3" id="KW-0216">Detoxification</keyword>
<evidence type="ECO:0000256" key="3">
    <source>
        <dbReference type="ARBA" id="ARBA00022575"/>
    </source>
</evidence>